<reference evidence="4" key="1">
    <citation type="journal article" date="2014" name="Science">
        <title>The coffee genome provides insight into the convergent evolution of caffeine biosynthesis.</title>
        <authorList>
            <person name="Denoeud F."/>
            <person name="Carretero-Paulet L."/>
            <person name="Dereeper A."/>
            <person name="Droc G."/>
            <person name="Guyot R."/>
            <person name="Pietrella M."/>
            <person name="Zheng C."/>
            <person name="Alberti A."/>
            <person name="Anthony F."/>
            <person name="Aprea G."/>
            <person name="Aury J.M."/>
            <person name="Bento P."/>
            <person name="Bernard M."/>
            <person name="Bocs S."/>
            <person name="Campa C."/>
            <person name="Cenci A."/>
            <person name="Combes M.C."/>
            <person name="Crouzillat D."/>
            <person name="Da Silva C."/>
            <person name="Daddiego L."/>
            <person name="De Bellis F."/>
            <person name="Dussert S."/>
            <person name="Garsmeur O."/>
            <person name="Gayraud T."/>
            <person name="Guignon V."/>
            <person name="Jahn K."/>
            <person name="Jamilloux V."/>
            <person name="Joet T."/>
            <person name="Labadie K."/>
            <person name="Lan T."/>
            <person name="Leclercq J."/>
            <person name="Lepelley M."/>
            <person name="Leroy T."/>
            <person name="Li L.T."/>
            <person name="Librado P."/>
            <person name="Lopez L."/>
            <person name="Munoz A."/>
            <person name="Noel B."/>
            <person name="Pallavicini A."/>
            <person name="Perrotta G."/>
            <person name="Poncet V."/>
            <person name="Pot D."/>
            <person name="Priyono X."/>
            <person name="Rigoreau M."/>
            <person name="Rouard M."/>
            <person name="Rozas J."/>
            <person name="Tranchant-Dubreuil C."/>
            <person name="VanBuren R."/>
            <person name="Zhang Q."/>
            <person name="Andrade A.C."/>
            <person name="Argout X."/>
            <person name="Bertrand B."/>
            <person name="de Kochko A."/>
            <person name="Graziosi G."/>
            <person name="Henry R.J."/>
            <person name="Jayarama X."/>
            <person name="Ming R."/>
            <person name="Nagai C."/>
            <person name="Rounsley S."/>
            <person name="Sankoff D."/>
            <person name="Giuliano G."/>
            <person name="Albert V.A."/>
            <person name="Wincker P."/>
            <person name="Lashermes P."/>
        </authorList>
    </citation>
    <scope>NUCLEOTIDE SEQUENCE [LARGE SCALE GENOMIC DNA]</scope>
    <source>
        <strain evidence="4">cv. DH200-94</strain>
    </source>
</reference>
<protein>
    <recommendedName>
        <fullName evidence="5">Protein PAM68, chloroplastic</fullName>
    </recommendedName>
</protein>
<keyword evidence="2" id="KW-0812">Transmembrane</keyword>
<dbReference type="Pfam" id="PF11947">
    <property type="entry name" value="DUF3464"/>
    <property type="match status" value="1"/>
</dbReference>
<dbReference type="OMA" id="GIFSTSW"/>
<keyword evidence="2" id="KW-0472">Membrane</keyword>
<dbReference type="EMBL" id="HG739099">
    <property type="protein sequence ID" value="CDP05137.1"/>
    <property type="molecule type" value="Genomic_DNA"/>
</dbReference>
<evidence type="ECO:0008006" key="5">
    <source>
        <dbReference type="Google" id="ProtNLM"/>
    </source>
</evidence>
<proteinExistence type="predicted"/>
<name>A0A068UA19_COFCA</name>
<dbReference type="InParanoid" id="A0A068UA19"/>
<dbReference type="InterPro" id="IPR021855">
    <property type="entry name" value="PAM68-like"/>
</dbReference>
<keyword evidence="2" id="KW-1133">Transmembrane helix</keyword>
<dbReference type="STRING" id="49390.A0A068UA19"/>
<dbReference type="Gramene" id="CDP05137">
    <property type="protein sequence ID" value="CDP05137"/>
    <property type="gene ID" value="GSCOC_T00020082001"/>
</dbReference>
<dbReference type="PhylomeDB" id="A0A068UA19"/>
<evidence type="ECO:0000256" key="1">
    <source>
        <dbReference type="SAM" id="MobiDB-lite"/>
    </source>
</evidence>
<feature type="transmembrane region" description="Helical" evidence="2">
    <location>
        <begin position="101"/>
        <end position="120"/>
    </location>
</feature>
<evidence type="ECO:0000256" key="2">
    <source>
        <dbReference type="SAM" id="Phobius"/>
    </source>
</evidence>
<dbReference type="AlphaFoldDB" id="A0A068UA19"/>
<feature type="transmembrane region" description="Helical" evidence="2">
    <location>
        <begin position="132"/>
        <end position="155"/>
    </location>
</feature>
<accession>A0A068UA19</accession>
<dbReference type="PANTHER" id="PTHR34575:SF6">
    <property type="entry name" value="EXPRESSED PROTEIN"/>
    <property type="match status" value="1"/>
</dbReference>
<dbReference type="FunCoup" id="A0A068UA19">
    <property type="interactions" value="585"/>
</dbReference>
<feature type="region of interest" description="Disordered" evidence="1">
    <location>
        <begin position="56"/>
        <end position="87"/>
    </location>
</feature>
<dbReference type="Proteomes" id="UP000295252">
    <property type="component" value="Chromosome IV"/>
</dbReference>
<sequence length="188" mass="21566">MNKILIGAEPLPLHCPRTASWNQRNPILHSKTLNHATFQLKSWRLHAEAKGFNRAPANMLQQKDRENAAAKSYRGKNGEDDDDDDDDKIPEAVWERIMFRILFYVGVPLVTGVALLQVFSIMKEQNLWDVPIWLPFLTTFLTFGASALGIAYGTLSTSWDAQREGSFLGFEEAQKNWVEIWKEEEEEE</sequence>
<evidence type="ECO:0000313" key="4">
    <source>
        <dbReference type="Proteomes" id="UP000295252"/>
    </source>
</evidence>
<dbReference type="OrthoDB" id="678088at2759"/>
<gene>
    <name evidence="3" type="ORF">GSCOC_T00020082001</name>
</gene>
<evidence type="ECO:0000313" key="3">
    <source>
        <dbReference type="EMBL" id="CDP05137.1"/>
    </source>
</evidence>
<organism evidence="3 4">
    <name type="scientific">Coffea canephora</name>
    <name type="common">Robusta coffee</name>
    <dbReference type="NCBI Taxonomy" id="49390"/>
    <lineage>
        <taxon>Eukaryota</taxon>
        <taxon>Viridiplantae</taxon>
        <taxon>Streptophyta</taxon>
        <taxon>Embryophyta</taxon>
        <taxon>Tracheophyta</taxon>
        <taxon>Spermatophyta</taxon>
        <taxon>Magnoliopsida</taxon>
        <taxon>eudicotyledons</taxon>
        <taxon>Gunneridae</taxon>
        <taxon>Pentapetalae</taxon>
        <taxon>asterids</taxon>
        <taxon>lamiids</taxon>
        <taxon>Gentianales</taxon>
        <taxon>Rubiaceae</taxon>
        <taxon>Ixoroideae</taxon>
        <taxon>Gardenieae complex</taxon>
        <taxon>Bertiereae - Coffeeae clade</taxon>
        <taxon>Coffeeae</taxon>
        <taxon>Coffea</taxon>
    </lineage>
</organism>
<dbReference type="PANTHER" id="PTHR34575">
    <property type="entry name" value="PROTEIN PAM68, CHLOROPLASTIC"/>
    <property type="match status" value="1"/>
</dbReference>
<keyword evidence="4" id="KW-1185">Reference proteome</keyword>